<reference evidence="6" key="1">
    <citation type="submission" date="2017-04" db="EMBL/GenBank/DDBJ databases">
        <authorList>
            <person name="Varghese N."/>
            <person name="Submissions S."/>
        </authorList>
    </citation>
    <scope>NUCLEOTIDE SEQUENCE [LARGE SCALE GENOMIC DNA]</scope>
    <source>
        <strain evidence="6">DSM 16537</strain>
    </source>
</reference>
<dbReference type="InterPro" id="IPR015943">
    <property type="entry name" value="WD40/YVTN_repeat-like_dom_sf"/>
</dbReference>
<dbReference type="AlphaFoldDB" id="A0A1W2HAR2"/>
<dbReference type="OrthoDB" id="9816120at2"/>
<evidence type="ECO:0000256" key="1">
    <source>
        <dbReference type="ARBA" id="ARBA00004167"/>
    </source>
</evidence>
<keyword evidence="4" id="KW-0472">Membrane</keyword>
<dbReference type="STRING" id="758820.SAMN00777080_4316"/>
<evidence type="ECO:0000256" key="3">
    <source>
        <dbReference type="ARBA" id="ARBA00022989"/>
    </source>
</evidence>
<evidence type="ECO:0000256" key="2">
    <source>
        <dbReference type="ARBA" id="ARBA00022692"/>
    </source>
</evidence>
<dbReference type="InterPro" id="IPR045232">
    <property type="entry name" value="FAM234"/>
</dbReference>
<evidence type="ECO:0000313" key="6">
    <source>
        <dbReference type="Proteomes" id="UP000192333"/>
    </source>
</evidence>
<evidence type="ECO:0000313" key="5">
    <source>
        <dbReference type="EMBL" id="SMD45656.1"/>
    </source>
</evidence>
<sequence length="382" mass="41852">MAEGPAILQAIDGRDGTLIWDFVATNQLKNLVQKKYFNFYNPQLIPDITGDGLPEIIVSNGGNVLKAPYDPNRPAGRIIVIDSSSGKIIIEAETPDKKETYHSVTMSNHVQIDEIEVVFGTGGETIGGKLYVVGLKDILNGDIKKAKVLAKNEDKGFVAPAVWADLNKDGIEDIIANAVDGKVYAFDGLTKKLIWEVGIPDTEIYSSPAVGFFTKDQTLDVFVNANIGIWPLFTDCSNVMIDGESGKVKYKQNFGSFQSTSPLVLDINGDSVDEIIICENKSGADRAGKKLFFNTISVIDFAKKGRKTSLLPMLAGHNTSSTPWMGDLDKDNMLDIVFCHSNNMHHTYAFDGLQINLLKTEIPITKPLKWGAYMGSGYNGRY</sequence>
<keyword evidence="2" id="KW-0812">Transmembrane</keyword>
<dbReference type="RefSeq" id="WP_084122588.1">
    <property type="nucleotide sequence ID" value="NZ_LT838813.1"/>
</dbReference>
<proteinExistence type="predicted"/>
<dbReference type="PANTHER" id="PTHR21419">
    <property type="match status" value="1"/>
</dbReference>
<dbReference type="EMBL" id="LT838813">
    <property type="protein sequence ID" value="SMD45656.1"/>
    <property type="molecule type" value="Genomic_DNA"/>
</dbReference>
<comment type="subcellular location">
    <subcellularLocation>
        <location evidence="1">Membrane</location>
        <topology evidence="1">Single-pass membrane protein</topology>
    </subcellularLocation>
</comment>
<gene>
    <name evidence="5" type="ORF">SAMN00777080_4316</name>
</gene>
<organism evidence="5 6">
    <name type="scientific">Aquiflexum balticum DSM 16537</name>
    <dbReference type="NCBI Taxonomy" id="758820"/>
    <lineage>
        <taxon>Bacteria</taxon>
        <taxon>Pseudomonadati</taxon>
        <taxon>Bacteroidota</taxon>
        <taxon>Cytophagia</taxon>
        <taxon>Cytophagales</taxon>
        <taxon>Cyclobacteriaceae</taxon>
        <taxon>Aquiflexum</taxon>
    </lineage>
</organism>
<keyword evidence="6" id="KW-1185">Reference proteome</keyword>
<dbReference type="Gene3D" id="2.130.10.10">
    <property type="entry name" value="YVTN repeat-like/Quinoprotein amine dehydrogenase"/>
    <property type="match status" value="1"/>
</dbReference>
<dbReference type="PANTHER" id="PTHR21419:SF30">
    <property type="entry name" value="IG-LIKE DOMAIN-CONTAINING PROTEIN"/>
    <property type="match status" value="1"/>
</dbReference>
<dbReference type="SUPFAM" id="SSF69318">
    <property type="entry name" value="Integrin alpha N-terminal domain"/>
    <property type="match status" value="1"/>
</dbReference>
<dbReference type="InterPro" id="IPR028994">
    <property type="entry name" value="Integrin_alpha_N"/>
</dbReference>
<accession>A0A1W2HAR2</accession>
<dbReference type="Proteomes" id="UP000192333">
    <property type="component" value="Chromosome I"/>
</dbReference>
<evidence type="ECO:0008006" key="7">
    <source>
        <dbReference type="Google" id="ProtNLM"/>
    </source>
</evidence>
<dbReference type="GO" id="GO:0016020">
    <property type="term" value="C:membrane"/>
    <property type="evidence" value="ECO:0007669"/>
    <property type="project" value="UniProtKB-SubCell"/>
</dbReference>
<protein>
    <recommendedName>
        <fullName evidence="7">Repeat domain-containing protein</fullName>
    </recommendedName>
</protein>
<name>A0A1W2HAR2_9BACT</name>
<evidence type="ECO:0000256" key="4">
    <source>
        <dbReference type="ARBA" id="ARBA00023136"/>
    </source>
</evidence>
<keyword evidence="3" id="KW-1133">Transmembrane helix</keyword>